<keyword evidence="2" id="KW-1185">Reference proteome</keyword>
<dbReference type="InParanoid" id="E3M9U9"/>
<organism evidence="2">
    <name type="scientific">Caenorhabditis remanei</name>
    <name type="common">Caenorhabditis vulgaris</name>
    <dbReference type="NCBI Taxonomy" id="31234"/>
    <lineage>
        <taxon>Eukaryota</taxon>
        <taxon>Metazoa</taxon>
        <taxon>Ecdysozoa</taxon>
        <taxon>Nematoda</taxon>
        <taxon>Chromadorea</taxon>
        <taxon>Rhabditida</taxon>
        <taxon>Rhabditina</taxon>
        <taxon>Rhabditomorpha</taxon>
        <taxon>Rhabditoidea</taxon>
        <taxon>Rhabditidae</taxon>
        <taxon>Peloderinae</taxon>
        <taxon>Caenorhabditis</taxon>
    </lineage>
</organism>
<protein>
    <submittedName>
        <fullName evidence="1">Uncharacterized protein</fullName>
    </submittedName>
</protein>
<dbReference type="STRING" id="31234.E3M9U9"/>
<gene>
    <name evidence="1" type="ORF">CRE_17040</name>
</gene>
<dbReference type="HOGENOM" id="CLU_1220698_0_0_1"/>
<evidence type="ECO:0000313" key="1">
    <source>
        <dbReference type="EMBL" id="EFO96781.1"/>
    </source>
</evidence>
<name>E3M9U9_CAERE</name>
<evidence type="ECO:0000313" key="2">
    <source>
        <dbReference type="Proteomes" id="UP000008281"/>
    </source>
</evidence>
<sequence>MSRNGNNEKKTRKLIEKMLDEKVIKSRERLLEPEKALEILKYAETVKLPSFFCLGYGFDAQNYRTLGIRCRVYCKEIHYFMSLHLTYRCEKVFKCSRFGRKSPDVAANRVQMQRPHIQKLKRFQCINCLRVFASVASVGSIVFENQAEHSKHMISNFMASFGGESRTKKHSDEQRFLTTSLKREVQESDGCFYPLLRILLCSRLKTTMIRFVLILTIRRTTTVSPNR</sequence>
<dbReference type="eggNOG" id="KOG1721">
    <property type="taxonomic scope" value="Eukaryota"/>
</dbReference>
<reference evidence="1" key="1">
    <citation type="submission" date="2007-07" db="EMBL/GenBank/DDBJ databases">
        <title>PCAP assembly of the Caenorhabditis remanei genome.</title>
        <authorList>
            <consortium name="The Caenorhabditis remanei Sequencing Consortium"/>
            <person name="Wilson R.K."/>
        </authorList>
    </citation>
    <scope>NUCLEOTIDE SEQUENCE [LARGE SCALE GENOMIC DNA]</scope>
    <source>
        <strain evidence="1">PB4641</strain>
    </source>
</reference>
<dbReference type="EMBL" id="DS268431">
    <property type="protein sequence ID" value="EFO96781.1"/>
    <property type="molecule type" value="Genomic_DNA"/>
</dbReference>
<dbReference type="OrthoDB" id="5805083at2759"/>
<dbReference type="Proteomes" id="UP000008281">
    <property type="component" value="Unassembled WGS sequence"/>
</dbReference>
<accession>E3M9U9</accession>
<proteinExistence type="predicted"/>
<dbReference type="AlphaFoldDB" id="E3M9U9"/>